<feature type="region of interest" description="Disordered" evidence="1">
    <location>
        <begin position="603"/>
        <end position="626"/>
    </location>
</feature>
<protein>
    <submittedName>
        <fullName evidence="2">Uncharacterized protein</fullName>
    </submittedName>
</protein>
<feature type="compositionally biased region" description="Basic and acidic residues" evidence="1">
    <location>
        <begin position="59"/>
        <end position="68"/>
    </location>
</feature>
<comment type="caution">
    <text evidence="2">The sequence shown here is derived from an EMBL/GenBank/DDBJ whole genome shotgun (WGS) entry which is preliminary data.</text>
</comment>
<reference evidence="2 3" key="1">
    <citation type="journal article" date="2018" name="PLoS Pathog.">
        <title>Evolution of structural diversity of trichothecenes, a family of toxins produced by plant pathogenic and entomopathogenic fungi.</title>
        <authorList>
            <person name="Proctor R.H."/>
            <person name="McCormick S.P."/>
            <person name="Kim H.S."/>
            <person name="Cardoza R.E."/>
            <person name="Stanley A.M."/>
            <person name="Lindo L."/>
            <person name="Kelly A."/>
            <person name="Brown D.W."/>
            <person name="Lee T."/>
            <person name="Vaughan M.M."/>
            <person name="Alexander N.J."/>
            <person name="Busman M."/>
            <person name="Gutierrez S."/>
        </authorList>
    </citation>
    <scope>NUCLEOTIDE SEQUENCE [LARGE SCALE GENOMIC DNA]</scope>
    <source>
        <strain evidence="2 3">NRRL 3299</strain>
    </source>
</reference>
<evidence type="ECO:0000313" key="3">
    <source>
        <dbReference type="Proteomes" id="UP000266152"/>
    </source>
</evidence>
<feature type="region of interest" description="Disordered" evidence="1">
    <location>
        <begin position="206"/>
        <end position="246"/>
    </location>
</feature>
<evidence type="ECO:0000256" key="1">
    <source>
        <dbReference type="SAM" id="MobiDB-lite"/>
    </source>
</evidence>
<proteinExistence type="predicted"/>
<accession>A0A395RLK2</accession>
<keyword evidence="3" id="KW-1185">Reference proteome</keyword>
<feature type="compositionally biased region" description="Polar residues" evidence="1">
    <location>
        <begin position="959"/>
        <end position="968"/>
    </location>
</feature>
<dbReference type="Proteomes" id="UP000266152">
    <property type="component" value="Unassembled WGS sequence"/>
</dbReference>
<feature type="region of interest" description="Disordered" evidence="1">
    <location>
        <begin position="1"/>
        <end position="20"/>
    </location>
</feature>
<feature type="region of interest" description="Disordered" evidence="1">
    <location>
        <begin position="139"/>
        <end position="181"/>
    </location>
</feature>
<feature type="region of interest" description="Disordered" evidence="1">
    <location>
        <begin position="854"/>
        <end position="988"/>
    </location>
</feature>
<feature type="compositionally biased region" description="Polar residues" evidence="1">
    <location>
        <begin position="788"/>
        <end position="801"/>
    </location>
</feature>
<gene>
    <name evidence="2" type="ORF">FSPOR_10278</name>
</gene>
<feature type="compositionally biased region" description="Low complexity" evidence="1">
    <location>
        <begin position="293"/>
        <end position="304"/>
    </location>
</feature>
<evidence type="ECO:0000313" key="2">
    <source>
        <dbReference type="EMBL" id="RGP60965.1"/>
    </source>
</evidence>
<feature type="compositionally biased region" description="Low complexity" evidence="1">
    <location>
        <begin position="941"/>
        <end position="952"/>
    </location>
</feature>
<name>A0A395RLK2_FUSSP</name>
<dbReference type="AlphaFoldDB" id="A0A395RLK2"/>
<feature type="region of interest" description="Disordered" evidence="1">
    <location>
        <begin position="782"/>
        <end position="815"/>
    </location>
</feature>
<feature type="region of interest" description="Disordered" evidence="1">
    <location>
        <begin position="59"/>
        <end position="79"/>
    </location>
</feature>
<feature type="compositionally biased region" description="Basic residues" evidence="1">
    <location>
        <begin position="870"/>
        <end position="900"/>
    </location>
</feature>
<feature type="compositionally biased region" description="Basic and acidic residues" evidence="1">
    <location>
        <begin position="1"/>
        <end position="13"/>
    </location>
</feature>
<organism evidence="2 3">
    <name type="scientific">Fusarium sporotrichioides</name>
    <dbReference type="NCBI Taxonomy" id="5514"/>
    <lineage>
        <taxon>Eukaryota</taxon>
        <taxon>Fungi</taxon>
        <taxon>Dikarya</taxon>
        <taxon>Ascomycota</taxon>
        <taxon>Pezizomycotina</taxon>
        <taxon>Sordariomycetes</taxon>
        <taxon>Hypocreomycetidae</taxon>
        <taxon>Hypocreales</taxon>
        <taxon>Nectriaceae</taxon>
        <taxon>Fusarium</taxon>
    </lineage>
</organism>
<sequence length="1098" mass="122464">MEIHRFSTEHVSDNDTSADGTVWYGPPESVYVLPGGENYMQSIPGENLFANDVELEAERKHSIKEGKKPASPIPTPLSKIPQQQLDDAIEQARLRHWFSDPATFNASSFEKVEQQAIQQAIAILTPCYTLPQAPAARQSRGGTLLDAGGNRYTPIKTPRGRPRKYPEETRYGRPRSGKYPPPVQNVSIQQTGSQIQNTIVVAQTNGSQPQVNQQPAGTQSQNVTAGAQTNGTQPQVNQQPTTATQNTHWQSFPTMHPGAFGYQRLGWDEVAGRIQNPLYLYQHPHRPNLLPHGQGFQQSSDGSGPHLDASTREIGATQRYGGPAIDYRSVAHMHYFLERFEGAKERQFKEPENDQQKVSKKHAPLTDEEVAEAKALFHSDVEWVQDTIDEANTGSRVLTRSTAIVNSHAESWNDLSWGVKWVILWVLNRTNRFARIVTLILRLGHRQVQDFIERYIRQYLFWETWKENVERIPHAALLEHALDRRQTVAELLQQYRPLFYTEQITRQEAERGIDFLSNLDSPGLIEAFKAFTNERQSGFLRLNIEWDFIQEAVDKQQILTSVGLRWLNPGEVMRVMIRSLPPNVSKQNSELKHQLSNITLFGPIKNDRQDSDMSPNESEPTDNDRISNMGKRLAELEVHDKEADLEGLPCPEAPLLSLIPEPHGPEPIPAHRQMLRFAIQRTAPKGYSIVQGAFASKLVSTLVEQERGPLPTKSVYRPRGFPFYARHVAGITGRSDEDLLGEILEGTKSQDEGSTDQQFMRHDTLGGRVRSSAQMAQREHFNPGLQIGGNSATFGPSSGSLVRQVHAQDAPPTPSKQLRQMLEKYHGFLTEINQEEKGASTEDDSDNEAAMDLGDIALPEPENDEEYCPKKKSARKPPKKKTSSVRKTGRQAGRPRKATLKKNDNVTPKKIGGQTNTGAGEGRKQNSSDIQKTPTKKHMGDSPLSSGPPSSGRIKLTVRPSQTSTPAEPSNPEPGITIPREDPPSPTRAPIYRVKYAISARHATYASMSTHARFAQTAVHSAKGIADITTIGVPDGIIDPKQLTLEFYKIKQGGQQHADRAEFAWRAERADFAGMAFEADDVLQVLTKGDHNGTKVTD</sequence>
<dbReference type="EMBL" id="PXOF01000175">
    <property type="protein sequence ID" value="RGP60965.1"/>
    <property type="molecule type" value="Genomic_DNA"/>
</dbReference>
<feature type="region of interest" description="Disordered" evidence="1">
    <location>
        <begin position="290"/>
        <end position="309"/>
    </location>
</feature>